<protein>
    <submittedName>
        <fullName evidence="2">Uncharacterized protein</fullName>
    </submittedName>
</protein>
<accession>A0A7S0H9W6</accession>
<sequence>MGFSEYGIKGHAGEESASTLKRSWRVVLVGSAMFCLCLYTALSASPAARRSELKASGMPNFQTDAQTAIALKTSKQKYDSAKTKVDFLQGKVKVIEKELSKEMSHMDAARDDLVKRIMNVEKVVTPQAKKTAIKSSLVSSPTAPQQSTGFKNLVNRILSPSSAGAKNDQFSHLNKLIYQQAWGQLKQQGDLQGNASQPLDLNISSLMPDGNSTDSLDSDILRDLKALVHRHLRSVEAGIEAARTTRDAADAAEHALGYTQHIAGEVGDIAGQAEKDADRIVEAAKLTAEARDAMRAALQQSSQIVDYNTHAAKAVAQDAGFVTTASQAVARYLNNIFHDQKAVRKASAAVMREMHYDETNAHSAAARIRKEEAELKKNVKQSRHAAEMAAQWEARAHEEAERAESASSGAMKGEQRSLQAGILSLRYARYAREFAGYAGGFGGGDVVRGDTDAPAWSTYNWRDASDFSPYSLPPWRRARYSSPDNLDYPISDYDESPAMFAGSSYSLSPLKRAKELVDSVIVLMQHLTRDLEFAGGNCQLVDHLVARFETKMATYRAEGVRVGNTLSDSDMKLVEDYAEAQVQSFATDMEDMLASSVARCGLYSSPMLQQRAGMQPKLALKSLAGMGAFAAPSMFARRGAGTPLSLPLEGAQQKLAGWAGLGSASTGQETLRQQLQTLRSRQGLM</sequence>
<dbReference type="AlphaFoldDB" id="A0A7S0H9W6"/>
<feature type="transmembrane region" description="Helical" evidence="1">
    <location>
        <begin position="24"/>
        <end position="42"/>
    </location>
</feature>
<name>A0A7S0H9W6_9CRYP</name>
<evidence type="ECO:0000256" key="1">
    <source>
        <dbReference type="SAM" id="Phobius"/>
    </source>
</evidence>
<organism evidence="2">
    <name type="scientific">Hanusia phi</name>
    <dbReference type="NCBI Taxonomy" id="3032"/>
    <lineage>
        <taxon>Eukaryota</taxon>
        <taxon>Cryptophyceae</taxon>
        <taxon>Pyrenomonadales</taxon>
        <taxon>Geminigeraceae</taxon>
        <taxon>Hanusia</taxon>
    </lineage>
</organism>
<evidence type="ECO:0000313" key="2">
    <source>
        <dbReference type="EMBL" id="CAD8468767.1"/>
    </source>
</evidence>
<proteinExistence type="predicted"/>
<reference evidence="2" key="1">
    <citation type="submission" date="2021-01" db="EMBL/GenBank/DDBJ databases">
        <authorList>
            <person name="Corre E."/>
            <person name="Pelletier E."/>
            <person name="Niang G."/>
            <person name="Scheremetjew M."/>
            <person name="Finn R."/>
            <person name="Kale V."/>
            <person name="Holt S."/>
            <person name="Cochrane G."/>
            <person name="Meng A."/>
            <person name="Brown T."/>
            <person name="Cohen L."/>
        </authorList>
    </citation>
    <scope>NUCLEOTIDE SEQUENCE</scope>
    <source>
        <strain evidence="2">CCMP325</strain>
    </source>
</reference>
<keyword evidence="1" id="KW-1133">Transmembrane helix</keyword>
<keyword evidence="1" id="KW-0472">Membrane</keyword>
<gene>
    <name evidence="2" type="ORF">HPHI1048_LOCUS2089</name>
</gene>
<keyword evidence="1" id="KW-0812">Transmembrane</keyword>
<dbReference type="EMBL" id="HBEO01002937">
    <property type="protein sequence ID" value="CAD8468767.1"/>
    <property type="molecule type" value="Transcribed_RNA"/>
</dbReference>